<dbReference type="InterPro" id="IPR013103">
    <property type="entry name" value="RVT_2"/>
</dbReference>
<sequence length="309" mass="35453">MGSATRRRCRQQENTPVRLFLPIDAGSSKAWSAAVLPSISDICCEVPELRGDNFKIWKERILLRLGCMDINYAIRKDEPHKITDTSTPNEILLYERWEKSNHLSVMYIKTKISAGIRDSIEQHENVRELLKAIDEQFVTSDKALASTLIMKFTSLKLTGIRGVHEHIMEMRDIVAQLKKLEELPGTSEQQVEPHTSLEDIGATLRRSTRTKRSAIPNDYVVYLQECDYNIRVENDPESFSQAMSCKELELWYNDMKDEMSSMKCNNVWDLVELPNGAKVIGCKWVFKTKKDSLGNIERHKAKLVAKGFT</sequence>
<name>A0ABY9BNF4_VITVI</name>
<proteinExistence type="predicted"/>
<dbReference type="EMBL" id="CP126650">
    <property type="protein sequence ID" value="WJZ84122.1"/>
    <property type="molecule type" value="Genomic_DNA"/>
</dbReference>
<dbReference type="Pfam" id="PF07727">
    <property type="entry name" value="RVT_2"/>
    <property type="match status" value="1"/>
</dbReference>
<evidence type="ECO:0000313" key="3">
    <source>
        <dbReference type="Proteomes" id="UP001227230"/>
    </source>
</evidence>
<keyword evidence="3" id="KW-1185">Reference proteome</keyword>
<gene>
    <name evidence="2" type="ORF">VitviT2T_003743</name>
</gene>
<feature type="domain" description="Reverse transcriptase Ty1/copia-type" evidence="1">
    <location>
        <begin position="265"/>
        <end position="308"/>
    </location>
</feature>
<accession>A0ABY9BNF4</accession>
<dbReference type="Proteomes" id="UP001227230">
    <property type="component" value="Chromosome 3"/>
</dbReference>
<organism evidence="2 3">
    <name type="scientific">Vitis vinifera</name>
    <name type="common">Grape</name>
    <dbReference type="NCBI Taxonomy" id="29760"/>
    <lineage>
        <taxon>Eukaryota</taxon>
        <taxon>Viridiplantae</taxon>
        <taxon>Streptophyta</taxon>
        <taxon>Embryophyta</taxon>
        <taxon>Tracheophyta</taxon>
        <taxon>Spermatophyta</taxon>
        <taxon>Magnoliopsida</taxon>
        <taxon>eudicotyledons</taxon>
        <taxon>Gunneridae</taxon>
        <taxon>Pentapetalae</taxon>
        <taxon>rosids</taxon>
        <taxon>Vitales</taxon>
        <taxon>Vitaceae</taxon>
        <taxon>Viteae</taxon>
        <taxon>Vitis</taxon>
    </lineage>
</organism>
<reference evidence="2 3" key="1">
    <citation type="journal article" date="2023" name="Hortic Res">
        <title>The complete reference genome for grapevine (Vitis vinifera L.) genetics and breeding.</title>
        <authorList>
            <person name="Shi X."/>
            <person name="Cao S."/>
            <person name="Wang X."/>
            <person name="Huang S."/>
            <person name="Wang Y."/>
            <person name="Liu Z."/>
            <person name="Liu W."/>
            <person name="Leng X."/>
            <person name="Peng Y."/>
            <person name="Wang N."/>
            <person name="Wang Y."/>
            <person name="Ma Z."/>
            <person name="Xu X."/>
            <person name="Zhang F."/>
            <person name="Xue H."/>
            <person name="Zhong H."/>
            <person name="Wang Y."/>
            <person name="Zhang K."/>
            <person name="Velt A."/>
            <person name="Avia K."/>
            <person name="Holtgrawe D."/>
            <person name="Grimplet J."/>
            <person name="Matus J.T."/>
            <person name="Ware D."/>
            <person name="Wu X."/>
            <person name="Wang H."/>
            <person name="Liu C."/>
            <person name="Fang Y."/>
            <person name="Rustenholz C."/>
            <person name="Cheng Z."/>
            <person name="Xiao H."/>
            <person name="Zhou Y."/>
        </authorList>
    </citation>
    <scope>NUCLEOTIDE SEQUENCE [LARGE SCALE GENOMIC DNA]</scope>
    <source>
        <strain evidence="3">cv. Pinot noir / PN40024</strain>
        <tissue evidence="2">Leaf</tissue>
    </source>
</reference>
<evidence type="ECO:0000259" key="1">
    <source>
        <dbReference type="Pfam" id="PF07727"/>
    </source>
</evidence>
<protein>
    <recommendedName>
        <fullName evidence="1">Reverse transcriptase Ty1/copia-type domain-containing protein</fullName>
    </recommendedName>
</protein>
<evidence type="ECO:0000313" key="2">
    <source>
        <dbReference type="EMBL" id="WJZ84122.1"/>
    </source>
</evidence>